<feature type="compositionally biased region" description="Acidic residues" evidence="2">
    <location>
        <begin position="174"/>
        <end position="185"/>
    </location>
</feature>
<evidence type="ECO:0000313" key="4">
    <source>
        <dbReference type="EMBL" id="ROV91640.1"/>
    </source>
</evidence>
<dbReference type="PANTHER" id="PTHR22603:SF93">
    <property type="entry name" value="RE24176P"/>
    <property type="match status" value="1"/>
</dbReference>
<dbReference type="Gene3D" id="3.90.1200.10">
    <property type="match status" value="1"/>
</dbReference>
<evidence type="ECO:0000313" key="5">
    <source>
        <dbReference type="Proteomes" id="UP000284375"/>
    </source>
</evidence>
<comment type="similarity">
    <text evidence="1">Belongs to the choline/ethanolamine kinase family.</text>
</comment>
<feature type="compositionally biased region" description="Polar residues" evidence="2">
    <location>
        <begin position="190"/>
        <end position="200"/>
    </location>
</feature>
<feature type="region of interest" description="Disordered" evidence="2">
    <location>
        <begin position="146"/>
        <end position="200"/>
    </location>
</feature>
<dbReference type="InterPro" id="IPR007521">
    <property type="entry name" value="Choline_kin_N"/>
</dbReference>
<dbReference type="Pfam" id="PF01633">
    <property type="entry name" value="Choline_kinase"/>
    <property type="match status" value="1"/>
</dbReference>
<proteinExistence type="inferred from homology"/>
<name>A0A423VL83_CYTCH</name>
<dbReference type="STRING" id="252740.A0A423VL83"/>
<feature type="region of interest" description="Disordered" evidence="2">
    <location>
        <begin position="1"/>
        <end position="123"/>
    </location>
</feature>
<gene>
    <name evidence="4" type="ORF">VSDG_07917</name>
</gene>
<dbReference type="PANTHER" id="PTHR22603">
    <property type="entry name" value="CHOLINE/ETHANOALAMINE KINASE"/>
    <property type="match status" value="1"/>
</dbReference>
<dbReference type="SUPFAM" id="SSF56112">
    <property type="entry name" value="Protein kinase-like (PK-like)"/>
    <property type="match status" value="1"/>
</dbReference>
<evidence type="ECO:0000256" key="2">
    <source>
        <dbReference type="SAM" id="MobiDB-lite"/>
    </source>
</evidence>
<feature type="compositionally biased region" description="Basic residues" evidence="2">
    <location>
        <begin position="146"/>
        <end position="167"/>
    </location>
</feature>
<dbReference type="OrthoDB" id="10267235at2759"/>
<dbReference type="GO" id="GO:0004103">
    <property type="term" value="F:choline kinase activity"/>
    <property type="evidence" value="ECO:0007669"/>
    <property type="project" value="TreeGrafter"/>
</dbReference>
<dbReference type="GO" id="GO:0004305">
    <property type="term" value="F:ethanolamine kinase activity"/>
    <property type="evidence" value="ECO:0007669"/>
    <property type="project" value="TreeGrafter"/>
</dbReference>
<accession>A0A423VL83</accession>
<dbReference type="Pfam" id="PF04428">
    <property type="entry name" value="Choline_kin_N"/>
    <property type="match status" value="1"/>
</dbReference>
<protein>
    <recommendedName>
        <fullName evidence="3">Choline kinase N-terminal domain-containing protein</fullName>
    </recommendedName>
</protein>
<dbReference type="GO" id="GO:0005737">
    <property type="term" value="C:cytoplasm"/>
    <property type="evidence" value="ECO:0007669"/>
    <property type="project" value="TreeGrafter"/>
</dbReference>
<feature type="compositionally biased region" description="Polar residues" evidence="2">
    <location>
        <begin position="75"/>
        <end position="99"/>
    </location>
</feature>
<evidence type="ECO:0000259" key="3">
    <source>
        <dbReference type="Pfam" id="PF04428"/>
    </source>
</evidence>
<dbReference type="GO" id="GO:0006646">
    <property type="term" value="P:phosphatidylethanolamine biosynthetic process"/>
    <property type="evidence" value="ECO:0007669"/>
    <property type="project" value="TreeGrafter"/>
</dbReference>
<comment type="caution">
    <text evidence="4">The sequence shown here is derived from an EMBL/GenBank/DDBJ whole genome shotgun (WGS) entry which is preliminary data.</text>
</comment>
<dbReference type="AlphaFoldDB" id="A0A423VL83"/>
<keyword evidence="5" id="KW-1185">Reference proteome</keyword>
<feature type="domain" description="Choline kinase N-terminal" evidence="3">
    <location>
        <begin position="256"/>
        <end position="328"/>
    </location>
</feature>
<reference evidence="4 5" key="1">
    <citation type="submission" date="2015-09" db="EMBL/GenBank/DDBJ databases">
        <title>Host preference determinants of Valsa canker pathogens revealed by comparative genomics.</title>
        <authorList>
            <person name="Yin Z."/>
            <person name="Huang L."/>
        </authorList>
    </citation>
    <scope>NUCLEOTIDE SEQUENCE [LARGE SCALE GENOMIC DNA]</scope>
    <source>
        <strain evidence="4 5">YSFL</strain>
    </source>
</reference>
<evidence type="ECO:0000256" key="1">
    <source>
        <dbReference type="ARBA" id="ARBA00038211"/>
    </source>
</evidence>
<dbReference type="Gene3D" id="3.30.200.20">
    <property type="entry name" value="Phosphorylase Kinase, domain 1"/>
    <property type="match status" value="1"/>
</dbReference>
<dbReference type="EMBL" id="LJZO01000042">
    <property type="protein sequence ID" value="ROV91640.1"/>
    <property type="molecule type" value="Genomic_DNA"/>
</dbReference>
<dbReference type="InterPro" id="IPR011009">
    <property type="entry name" value="Kinase-like_dom_sf"/>
</dbReference>
<feature type="compositionally biased region" description="Polar residues" evidence="2">
    <location>
        <begin position="108"/>
        <end position="119"/>
    </location>
</feature>
<feature type="compositionally biased region" description="Polar residues" evidence="2">
    <location>
        <begin position="1"/>
        <end position="10"/>
    </location>
</feature>
<organism evidence="4 5">
    <name type="scientific">Cytospora chrysosperma</name>
    <name type="common">Cytospora canker fungus</name>
    <name type="synonym">Sphaeria chrysosperma</name>
    <dbReference type="NCBI Taxonomy" id="252740"/>
    <lineage>
        <taxon>Eukaryota</taxon>
        <taxon>Fungi</taxon>
        <taxon>Dikarya</taxon>
        <taxon>Ascomycota</taxon>
        <taxon>Pezizomycotina</taxon>
        <taxon>Sordariomycetes</taxon>
        <taxon>Sordariomycetidae</taxon>
        <taxon>Diaporthales</taxon>
        <taxon>Cytosporaceae</taxon>
        <taxon>Cytospora</taxon>
    </lineage>
</organism>
<sequence length="805" mass="90185">MPPTPLNAQGQPIRPALKTEDDATRTPPSGPVKAVHIAEPEPLPPDEPRPKREFAASVSGKRLSGRPPMPKTDSSRTSLISQNSIDTIDLSGNHSTPSLVQLPEDSAIQGNQQQAANHPQSHRIDRASEKLLSQVADWLQREKIKRETKKPRKHHHHHHHLRRKLKKSRPEEATAGEEVENEDEDPLRRTASNESNSSDVSLDRLQRILDDSMAALGLNSISHYNAKLGRRSSHRKKLASRSSQYLNRAAASSDTDFVDGDVLVPSCDAVLDNSKTLKYSQAGPDDSVSVCSKREEKERQAWITFKNEIIRLAHTLRLKGWRRVPLDSGDEIQVERLSGALTNAVYVVTPPENLPESEVSKKKPTKVLLRIYGPHVEQLIDRDNELSILKRLARKKIGPRLLGTFKNGRFEQFFNAAPLTPEALREPDTSKQIAKRMRELHEGIDLLEDEKDEGPTVFRNWDNWVDNVERRSLFLDQVAASHDPNAPVGPADAWKKCGFVCGLEWPKFKAMVDKYREFLIQYYGPAKLREKLVFAHNDTQYGNILRVQPDDEKSPLMHPENEHKQLIVIDFEYASANTPGLEFANHFTEWSYNYHDLSTSHACNAEGYPTPEEQKRFLKAYVNHRPKFATSSSSANSDYDVTPGATPLLAPQNPSSSIVEFMLDARVPPGGWKEEERRAAEASEEKVRELMEETRVWRAMNSAQWVAWGIVQAKIPGYSEAAPDGDVPVSPVSSVGTVTGADLGAEGGDGSAAGGRGADEEAGFDYLSYAHERALFFWGDCVQMGLVRLEDLPERLRGRVKIVDY</sequence>
<dbReference type="Proteomes" id="UP000284375">
    <property type="component" value="Unassembled WGS sequence"/>
</dbReference>
<dbReference type="CDD" id="cd05157">
    <property type="entry name" value="ETNK_euk"/>
    <property type="match status" value="1"/>
</dbReference>